<keyword evidence="5" id="KW-0998">Cell outer membrane</keyword>
<evidence type="ECO:0000256" key="3">
    <source>
        <dbReference type="ARBA" id="ARBA00022729"/>
    </source>
</evidence>
<evidence type="ECO:0000256" key="5">
    <source>
        <dbReference type="ARBA" id="ARBA00023237"/>
    </source>
</evidence>
<keyword evidence="7" id="KW-1185">Reference proteome</keyword>
<keyword evidence="3" id="KW-0732">Signal</keyword>
<evidence type="ECO:0000256" key="2">
    <source>
        <dbReference type="ARBA" id="ARBA00005722"/>
    </source>
</evidence>
<dbReference type="RefSeq" id="WP_217848616.1">
    <property type="nucleotide sequence ID" value="NZ_CP077073.1"/>
</dbReference>
<dbReference type="InterPro" id="IPR010583">
    <property type="entry name" value="MipA"/>
</dbReference>
<protein>
    <submittedName>
        <fullName evidence="6">MipA/OmpV family protein</fullName>
    </submittedName>
</protein>
<accession>A0ABX8M6N6</accession>
<evidence type="ECO:0000256" key="1">
    <source>
        <dbReference type="ARBA" id="ARBA00004442"/>
    </source>
</evidence>
<evidence type="ECO:0000313" key="7">
    <source>
        <dbReference type="Proteomes" id="UP001047646"/>
    </source>
</evidence>
<organism evidence="6 7">
    <name type="scientific">Pseudomonas muyukensis</name>
    <dbReference type="NCBI Taxonomy" id="2842357"/>
    <lineage>
        <taxon>Bacteria</taxon>
        <taxon>Pseudomonadati</taxon>
        <taxon>Pseudomonadota</taxon>
        <taxon>Gammaproteobacteria</taxon>
        <taxon>Pseudomonadales</taxon>
        <taxon>Pseudomonadaceae</taxon>
        <taxon>Pseudomonas</taxon>
    </lineage>
</organism>
<comment type="subcellular location">
    <subcellularLocation>
        <location evidence="1">Cell outer membrane</location>
    </subcellularLocation>
</comment>
<name>A0ABX8M6N6_9PSED</name>
<comment type="similarity">
    <text evidence="2">Belongs to the MipA/OmpV family.</text>
</comment>
<dbReference type="EMBL" id="CP077073">
    <property type="protein sequence ID" value="QXH34187.1"/>
    <property type="molecule type" value="Genomic_DNA"/>
</dbReference>
<dbReference type="PANTHER" id="PTHR38776:SF1">
    <property type="entry name" value="MLTA-INTERACTING PROTEIN-RELATED"/>
    <property type="match status" value="1"/>
</dbReference>
<reference evidence="6" key="1">
    <citation type="journal article" date="2021" name="Microorganisms">
        <title>The Ever-Expanding Pseudomonas Genus: Description of 43 New Species and Partition of the Pseudomonas putida Group.</title>
        <authorList>
            <person name="Girard L."/>
            <person name="Lood C."/>
            <person name="Hofte M."/>
            <person name="Vandamme P."/>
            <person name="Rokni-Zadeh H."/>
            <person name="van Noort V."/>
            <person name="Lavigne R."/>
            <person name="De Mot R."/>
        </authorList>
    </citation>
    <scope>NUCLEOTIDE SEQUENCE</scope>
    <source>
        <strain evidence="6">COW39</strain>
    </source>
</reference>
<evidence type="ECO:0000313" key="6">
    <source>
        <dbReference type="EMBL" id="QXH34187.1"/>
    </source>
</evidence>
<sequence length="263" mass="28456">MSVPYRLLSLSCACLLLGANDLRAEDWQYRLSAGVANAPRYSGASERTSAPLLAGSITSPAGFFLDSQKGLGWAHDGEAFDFGVYLGASAARKDRRAGFEGSDKLDGMGSIKSRPLVGLDAAYHLGPLTLAANFEHALEEDKDEPDTGSAYNHLKLSLAMQLYKGRFGELTGGVNSQFGDGDYVRTWYGVSQAQASRSQFRAHEARGGLVSRGAELAWRLPFDQHWSLTTVLAADYLSNDAGNSPLVDKRLQTSVLSQMTYTF</sequence>
<dbReference type="Pfam" id="PF06629">
    <property type="entry name" value="MipA"/>
    <property type="match status" value="1"/>
</dbReference>
<gene>
    <name evidence="6" type="ORF">KSS95_18770</name>
</gene>
<dbReference type="PANTHER" id="PTHR38776">
    <property type="entry name" value="MLTA-INTERACTING PROTEIN-RELATED"/>
    <property type="match status" value="1"/>
</dbReference>
<dbReference type="Proteomes" id="UP001047646">
    <property type="component" value="Chromosome"/>
</dbReference>
<evidence type="ECO:0000256" key="4">
    <source>
        <dbReference type="ARBA" id="ARBA00023136"/>
    </source>
</evidence>
<keyword evidence="4" id="KW-0472">Membrane</keyword>
<proteinExistence type="inferred from homology"/>